<sequence length="121" mass="13022">MGGPSVSAAPSGVDEAREPSSIKGCGRPLHPSTLPRDGHKFRSRDSRRSPSSPEGFASLFFVMEGGEGSGPASAVAVFKLAAPYVIKFYQRKGLMESFSYKFDIHSVCKLYYGPATCKVSR</sequence>
<proteinExistence type="predicted"/>
<feature type="region of interest" description="Disordered" evidence="1">
    <location>
        <begin position="1"/>
        <end position="53"/>
    </location>
</feature>
<gene>
    <name evidence="2" type="ORF">CEXT_430291</name>
</gene>
<dbReference type="AlphaFoldDB" id="A0AAV4XWZ0"/>
<evidence type="ECO:0000256" key="1">
    <source>
        <dbReference type="SAM" id="MobiDB-lite"/>
    </source>
</evidence>
<keyword evidence="3" id="KW-1185">Reference proteome</keyword>
<comment type="caution">
    <text evidence="2">The sequence shown here is derived from an EMBL/GenBank/DDBJ whole genome shotgun (WGS) entry which is preliminary data.</text>
</comment>
<evidence type="ECO:0000313" key="2">
    <source>
        <dbReference type="EMBL" id="GIY99670.1"/>
    </source>
</evidence>
<reference evidence="2 3" key="1">
    <citation type="submission" date="2021-06" db="EMBL/GenBank/DDBJ databases">
        <title>Caerostris extrusa draft genome.</title>
        <authorList>
            <person name="Kono N."/>
            <person name="Arakawa K."/>
        </authorList>
    </citation>
    <scope>NUCLEOTIDE SEQUENCE [LARGE SCALE GENOMIC DNA]</scope>
</reference>
<organism evidence="2 3">
    <name type="scientific">Caerostris extrusa</name>
    <name type="common">Bark spider</name>
    <name type="synonym">Caerostris bankana</name>
    <dbReference type="NCBI Taxonomy" id="172846"/>
    <lineage>
        <taxon>Eukaryota</taxon>
        <taxon>Metazoa</taxon>
        <taxon>Ecdysozoa</taxon>
        <taxon>Arthropoda</taxon>
        <taxon>Chelicerata</taxon>
        <taxon>Arachnida</taxon>
        <taxon>Araneae</taxon>
        <taxon>Araneomorphae</taxon>
        <taxon>Entelegynae</taxon>
        <taxon>Araneoidea</taxon>
        <taxon>Araneidae</taxon>
        <taxon>Caerostris</taxon>
    </lineage>
</organism>
<feature type="compositionally biased region" description="Basic and acidic residues" evidence="1">
    <location>
        <begin position="36"/>
        <end position="48"/>
    </location>
</feature>
<dbReference type="Proteomes" id="UP001054945">
    <property type="component" value="Unassembled WGS sequence"/>
</dbReference>
<dbReference type="EMBL" id="BPLR01018445">
    <property type="protein sequence ID" value="GIY99670.1"/>
    <property type="molecule type" value="Genomic_DNA"/>
</dbReference>
<accession>A0AAV4XWZ0</accession>
<evidence type="ECO:0000313" key="3">
    <source>
        <dbReference type="Proteomes" id="UP001054945"/>
    </source>
</evidence>
<protein>
    <submittedName>
        <fullName evidence="2">Uncharacterized protein</fullName>
    </submittedName>
</protein>
<name>A0AAV4XWZ0_CAEEX</name>